<dbReference type="Proteomes" id="UP000000529">
    <property type="component" value="Chromosome"/>
</dbReference>
<organism evidence="1 2">
    <name type="scientific">Protochlamydia amoebophila (strain UWE25)</name>
    <dbReference type="NCBI Taxonomy" id="264201"/>
    <lineage>
        <taxon>Bacteria</taxon>
        <taxon>Pseudomonadati</taxon>
        <taxon>Chlamydiota</taxon>
        <taxon>Chlamydiia</taxon>
        <taxon>Parachlamydiales</taxon>
        <taxon>Parachlamydiaceae</taxon>
        <taxon>Candidatus Protochlamydia</taxon>
    </lineage>
</organism>
<keyword evidence="2" id="KW-1185">Reference proteome</keyword>
<name>A0A2P9HAH5_PARUW</name>
<dbReference type="EMBL" id="BX908798">
    <property type="protein sequence ID" value="SPJ31972.1"/>
    <property type="molecule type" value="Genomic_DNA"/>
</dbReference>
<dbReference type="KEGG" id="pcu:PC_RS09335"/>
<dbReference type="STRING" id="264201.pc1943"/>
<proteinExistence type="predicted"/>
<evidence type="ECO:0000313" key="1">
    <source>
        <dbReference type="EMBL" id="SPJ31972.1"/>
    </source>
</evidence>
<gene>
    <name evidence="1" type="ORF">PC_RS09335</name>
</gene>
<accession>A0A2P9HAH5</accession>
<protein>
    <submittedName>
        <fullName evidence="1">Uncharacterized protein</fullName>
    </submittedName>
</protein>
<dbReference type="AlphaFoldDB" id="A0A2P9HAH5"/>
<sequence>MGYRDLDSIQLLINCPLDLQLTATYEKFGKSPIMYAKEIDLKIVQMIYRLTLNKSNRNGNYSN</sequence>
<evidence type="ECO:0000313" key="2">
    <source>
        <dbReference type="Proteomes" id="UP000000529"/>
    </source>
</evidence>
<reference evidence="1 2" key="1">
    <citation type="journal article" date="2004" name="Science">
        <title>Illuminating the evolutionary history of chlamydiae.</title>
        <authorList>
            <person name="Horn M."/>
            <person name="Collingro A."/>
            <person name="Schmitz-Esser S."/>
            <person name="Beier C.L."/>
            <person name="Purkhold U."/>
            <person name="Fartmann B."/>
            <person name="Brandt P."/>
            <person name="Nyakatura G.J."/>
            <person name="Droege M."/>
            <person name="Frishman D."/>
            <person name="Rattei T."/>
            <person name="Mewes H."/>
            <person name="Wagner M."/>
        </authorList>
    </citation>
    <scope>NUCLEOTIDE SEQUENCE [LARGE SCALE GENOMIC DNA]</scope>
    <source>
        <strain evidence="1 2">UWE25</strain>
    </source>
</reference>